<gene>
    <name evidence="9" type="ORF">GDO54_015920</name>
</gene>
<evidence type="ECO:0000256" key="5">
    <source>
        <dbReference type="ARBA" id="ARBA00022723"/>
    </source>
</evidence>
<evidence type="ECO:0000259" key="8">
    <source>
        <dbReference type="PROSITE" id="PS01033"/>
    </source>
</evidence>
<evidence type="ECO:0000256" key="1">
    <source>
        <dbReference type="ARBA" id="ARBA00008705"/>
    </source>
</evidence>
<dbReference type="GO" id="GO:0031720">
    <property type="term" value="F:haptoglobin binding"/>
    <property type="evidence" value="ECO:0007669"/>
    <property type="project" value="TreeGrafter"/>
</dbReference>
<evidence type="ECO:0000313" key="9">
    <source>
        <dbReference type="EMBL" id="DBA20205.1"/>
    </source>
</evidence>
<evidence type="ECO:0000256" key="3">
    <source>
        <dbReference type="ARBA" id="ARBA00022617"/>
    </source>
</evidence>
<accession>A0AAV3A9Z3</accession>
<dbReference type="GO" id="GO:0020037">
    <property type="term" value="F:heme binding"/>
    <property type="evidence" value="ECO:0007669"/>
    <property type="project" value="InterPro"/>
</dbReference>
<dbReference type="Pfam" id="PF00042">
    <property type="entry name" value="Globin"/>
    <property type="match status" value="1"/>
</dbReference>
<dbReference type="SUPFAM" id="SSF46458">
    <property type="entry name" value="Globin-like"/>
    <property type="match status" value="1"/>
</dbReference>
<protein>
    <recommendedName>
        <fullName evidence="8">Globin domain-containing protein</fullName>
    </recommendedName>
</protein>
<dbReference type="GO" id="GO:0019825">
    <property type="term" value="F:oxygen binding"/>
    <property type="evidence" value="ECO:0007669"/>
    <property type="project" value="InterPro"/>
</dbReference>
<dbReference type="FunFam" id="1.10.490.10:FF:000002">
    <property type="entry name" value="Hemoglobin subunit alpha"/>
    <property type="match status" value="1"/>
</dbReference>
<sequence>MALNADDKAHIQAIWPSVASHAEQYGADALYRMFLCHPQTKTYFPNFDFSANSAQLKNQGKKVLHALSEVVKHLDHAEATLSHLSDLHAFTLRVDPGNFALLSNNILVVIAMHHSDKFDSLTHQALDKFMNYVSGVLTSKYR</sequence>
<dbReference type="GO" id="GO:0031838">
    <property type="term" value="C:haptoglobin-hemoglobin complex"/>
    <property type="evidence" value="ECO:0007669"/>
    <property type="project" value="TreeGrafter"/>
</dbReference>
<dbReference type="PANTHER" id="PTHR11442">
    <property type="entry name" value="HEMOGLOBIN FAMILY MEMBER"/>
    <property type="match status" value="1"/>
</dbReference>
<dbReference type="Proteomes" id="UP001181693">
    <property type="component" value="Unassembled WGS sequence"/>
</dbReference>
<dbReference type="EMBL" id="DYDO01000008">
    <property type="protein sequence ID" value="DBA20205.1"/>
    <property type="molecule type" value="Genomic_DNA"/>
</dbReference>
<keyword evidence="10" id="KW-1185">Reference proteome</keyword>
<dbReference type="InterPro" id="IPR012292">
    <property type="entry name" value="Globin/Proto"/>
</dbReference>
<dbReference type="InterPro" id="IPR000971">
    <property type="entry name" value="Globin"/>
</dbReference>
<dbReference type="GO" id="GO:0043177">
    <property type="term" value="F:organic acid binding"/>
    <property type="evidence" value="ECO:0007669"/>
    <property type="project" value="TreeGrafter"/>
</dbReference>
<comment type="similarity">
    <text evidence="1 7">Belongs to the globin family.</text>
</comment>
<dbReference type="PRINTS" id="PR00612">
    <property type="entry name" value="ALPHAHAEM"/>
</dbReference>
<dbReference type="AlphaFoldDB" id="A0AAV3A9Z3"/>
<dbReference type="GO" id="GO:0042744">
    <property type="term" value="P:hydrogen peroxide catabolic process"/>
    <property type="evidence" value="ECO:0007669"/>
    <property type="project" value="TreeGrafter"/>
</dbReference>
<dbReference type="GO" id="GO:0046872">
    <property type="term" value="F:metal ion binding"/>
    <property type="evidence" value="ECO:0007669"/>
    <property type="project" value="UniProtKB-KW"/>
</dbReference>
<dbReference type="GO" id="GO:0005344">
    <property type="term" value="F:oxygen carrier activity"/>
    <property type="evidence" value="ECO:0007669"/>
    <property type="project" value="UniProtKB-KW"/>
</dbReference>
<dbReference type="Gene3D" id="1.10.490.10">
    <property type="entry name" value="Globins"/>
    <property type="match status" value="1"/>
</dbReference>
<dbReference type="GO" id="GO:0072562">
    <property type="term" value="C:blood microparticle"/>
    <property type="evidence" value="ECO:0007669"/>
    <property type="project" value="TreeGrafter"/>
</dbReference>
<feature type="domain" description="Globin" evidence="8">
    <location>
        <begin position="2"/>
        <end position="142"/>
    </location>
</feature>
<evidence type="ECO:0000256" key="2">
    <source>
        <dbReference type="ARBA" id="ARBA00022448"/>
    </source>
</evidence>
<comment type="caution">
    <text evidence="9">The sequence shown here is derived from an EMBL/GenBank/DDBJ whole genome shotgun (WGS) entry which is preliminary data.</text>
</comment>
<evidence type="ECO:0000256" key="4">
    <source>
        <dbReference type="ARBA" id="ARBA00022621"/>
    </source>
</evidence>
<reference evidence="9" key="1">
    <citation type="thesis" date="2020" institute="ProQuest LLC" country="789 East Eisenhower Parkway, Ann Arbor, MI, USA">
        <title>Comparative Genomics and Chromosome Evolution.</title>
        <authorList>
            <person name="Mudd A.B."/>
        </authorList>
    </citation>
    <scope>NUCLEOTIDE SEQUENCE</scope>
    <source>
        <strain evidence="9">1538</strain>
        <tissue evidence="9">Blood</tissue>
    </source>
</reference>
<evidence type="ECO:0000313" key="10">
    <source>
        <dbReference type="Proteomes" id="UP001181693"/>
    </source>
</evidence>
<evidence type="ECO:0000256" key="7">
    <source>
        <dbReference type="RuleBase" id="RU000356"/>
    </source>
</evidence>
<keyword evidence="6" id="KW-0408">Iron</keyword>
<dbReference type="InterPro" id="IPR002338">
    <property type="entry name" value="Hemoglobin_a-typ"/>
</dbReference>
<evidence type="ECO:0000256" key="6">
    <source>
        <dbReference type="ARBA" id="ARBA00023004"/>
    </source>
</evidence>
<dbReference type="GO" id="GO:0005833">
    <property type="term" value="C:hemoglobin complex"/>
    <property type="evidence" value="ECO:0007669"/>
    <property type="project" value="InterPro"/>
</dbReference>
<dbReference type="PROSITE" id="PS01033">
    <property type="entry name" value="GLOBIN"/>
    <property type="match status" value="1"/>
</dbReference>
<dbReference type="GO" id="GO:0004601">
    <property type="term" value="F:peroxidase activity"/>
    <property type="evidence" value="ECO:0007669"/>
    <property type="project" value="TreeGrafter"/>
</dbReference>
<keyword evidence="2 7" id="KW-0813">Transport</keyword>
<organism evidence="9 10">
    <name type="scientific">Pyxicephalus adspersus</name>
    <name type="common">African bullfrog</name>
    <dbReference type="NCBI Taxonomy" id="30357"/>
    <lineage>
        <taxon>Eukaryota</taxon>
        <taxon>Metazoa</taxon>
        <taxon>Chordata</taxon>
        <taxon>Craniata</taxon>
        <taxon>Vertebrata</taxon>
        <taxon>Euteleostomi</taxon>
        <taxon>Amphibia</taxon>
        <taxon>Batrachia</taxon>
        <taxon>Anura</taxon>
        <taxon>Neobatrachia</taxon>
        <taxon>Ranoidea</taxon>
        <taxon>Pyxicephalidae</taxon>
        <taxon>Pyxicephalinae</taxon>
        <taxon>Pyxicephalus</taxon>
    </lineage>
</organism>
<dbReference type="CDD" id="cd08927">
    <property type="entry name" value="Hb-alpha-like"/>
    <property type="match status" value="1"/>
</dbReference>
<proteinExistence type="inferred from homology"/>
<dbReference type="InterPro" id="IPR009050">
    <property type="entry name" value="Globin-like_sf"/>
</dbReference>
<dbReference type="InterPro" id="IPR050056">
    <property type="entry name" value="Hemoglobin_oxygen_transport"/>
</dbReference>
<dbReference type="PANTHER" id="PTHR11442:SF48">
    <property type="entry name" value="HEMOGLOBIN SUBUNIT ALPHA"/>
    <property type="match status" value="1"/>
</dbReference>
<keyword evidence="4 7" id="KW-0561">Oxygen transport</keyword>
<keyword evidence="3 7" id="KW-0349">Heme</keyword>
<keyword evidence="5" id="KW-0479">Metal-binding</keyword>
<name>A0AAV3A9Z3_PYXAD</name>